<dbReference type="Gene3D" id="3.40.630.30">
    <property type="match status" value="1"/>
</dbReference>
<dbReference type="SUPFAM" id="SSF55729">
    <property type="entry name" value="Acyl-CoA N-acyltransferases (Nat)"/>
    <property type="match status" value="1"/>
</dbReference>
<evidence type="ECO:0000313" key="2">
    <source>
        <dbReference type="EMBL" id="TBN15377.1"/>
    </source>
</evidence>
<dbReference type="GO" id="GO:0016747">
    <property type="term" value="F:acyltransferase activity, transferring groups other than amino-acyl groups"/>
    <property type="evidence" value="ECO:0007669"/>
    <property type="project" value="InterPro"/>
</dbReference>
<sequence length="221" mass="26625">MEEILKMDKQPNKTSLFRRYRDIINNGLFLFGVRNKLASIGLNFNPYYWVEEEVSFCEEPKIKDDVDKYLVEFLSVDEFKSLSILHSVDDREKMIKGFEKGQLCVGLKCDNEVAAYTFVEPNDFEYRGRAFKLKPNEVYLFNMWTFHKYRGRGLAPYLRWQTYRLLEEEGMDVKYSITNYFNKSSIKFKNKLNTVNHKLYLGIVLFKKFRWNFTLKHYKRI</sequence>
<organism evidence="2 3">
    <name type="scientific">Hyunsoonleella pacifica</name>
    <dbReference type="NCBI Taxonomy" id="1080224"/>
    <lineage>
        <taxon>Bacteria</taxon>
        <taxon>Pseudomonadati</taxon>
        <taxon>Bacteroidota</taxon>
        <taxon>Flavobacteriia</taxon>
        <taxon>Flavobacteriales</taxon>
        <taxon>Flavobacteriaceae</taxon>
    </lineage>
</organism>
<proteinExistence type="predicted"/>
<dbReference type="InterPro" id="IPR000182">
    <property type="entry name" value="GNAT_dom"/>
</dbReference>
<comment type="caution">
    <text evidence="2">The sequence shown here is derived from an EMBL/GenBank/DDBJ whole genome shotgun (WGS) entry which is preliminary data.</text>
</comment>
<keyword evidence="3" id="KW-1185">Reference proteome</keyword>
<dbReference type="Proteomes" id="UP000292372">
    <property type="component" value="Unassembled WGS sequence"/>
</dbReference>
<feature type="domain" description="N-acetyltransferase" evidence="1">
    <location>
        <begin position="97"/>
        <end position="188"/>
    </location>
</feature>
<evidence type="ECO:0000259" key="1">
    <source>
        <dbReference type="Pfam" id="PF00583"/>
    </source>
</evidence>
<accession>A0A4Q9FMD3</accession>
<reference evidence="2 3" key="1">
    <citation type="journal article" date="2015" name="Int. J. Syst. Evol. Microbiol.">
        <title>Hyunsoonleella pacifica sp. nov., isolated from seawater of South Pacific Gyre.</title>
        <authorList>
            <person name="Gao X."/>
            <person name="Zhang Z."/>
            <person name="Dai X."/>
            <person name="Zhang X.H."/>
        </authorList>
    </citation>
    <scope>NUCLEOTIDE SEQUENCE [LARGE SCALE GENOMIC DNA]</scope>
    <source>
        <strain evidence="2 3">SW033</strain>
    </source>
</reference>
<protein>
    <recommendedName>
        <fullName evidence="1">N-acetyltransferase domain-containing protein</fullName>
    </recommendedName>
</protein>
<name>A0A4Q9FMD3_9FLAO</name>
<dbReference type="RefSeq" id="WP_130936864.1">
    <property type="nucleotide sequence ID" value="NZ_BMEE01000004.1"/>
</dbReference>
<dbReference type="InterPro" id="IPR016181">
    <property type="entry name" value="Acyl_CoA_acyltransferase"/>
</dbReference>
<gene>
    <name evidence="2" type="ORF">EYD46_09550</name>
</gene>
<dbReference type="OrthoDB" id="1419559at2"/>
<dbReference type="Pfam" id="PF00583">
    <property type="entry name" value="Acetyltransf_1"/>
    <property type="match status" value="1"/>
</dbReference>
<dbReference type="AlphaFoldDB" id="A0A4Q9FMD3"/>
<dbReference type="EMBL" id="SIRS01000004">
    <property type="protein sequence ID" value="TBN15377.1"/>
    <property type="molecule type" value="Genomic_DNA"/>
</dbReference>
<evidence type="ECO:0000313" key="3">
    <source>
        <dbReference type="Proteomes" id="UP000292372"/>
    </source>
</evidence>